<name>A0ABP0ACB8_PIPNA</name>
<protein>
    <recommendedName>
        <fullName evidence="4">Secreted protein</fullName>
    </recommendedName>
</protein>
<gene>
    <name evidence="2" type="ORF">MPIPNATIZW_LOCUS16467</name>
</gene>
<evidence type="ECO:0000313" key="3">
    <source>
        <dbReference type="Proteomes" id="UP001314169"/>
    </source>
</evidence>
<accession>A0ABP0ACB8</accession>
<evidence type="ECO:0008006" key="4">
    <source>
        <dbReference type="Google" id="ProtNLM"/>
    </source>
</evidence>
<dbReference type="EMBL" id="OY882865">
    <property type="protein sequence ID" value="CAK6448161.1"/>
    <property type="molecule type" value="Genomic_DNA"/>
</dbReference>
<evidence type="ECO:0000313" key="2">
    <source>
        <dbReference type="EMBL" id="CAK6448161.1"/>
    </source>
</evidence>
<proteinExistence type="predicted"/>
<keyword evidence="3" id="KW-1185">Reference proteome</keyword>
<feature type="signal peptide" evidence="1">
    <location>
        <begin position="1"/>
        <end position="22"/>
    </location>
</feature>
<organism evidence="2 3">
    <name type="scientific">Pipistrellus nathusii</name>
    <name type="common">Nathusius' pipistrelle</name>
    <dbReference type="NCBI Taxonomy" id="59473"/>
    <lineage>
        <taxon>Eukaryota</taxon>
        <taxon>Metazoa</taxon>
        <taxon>Chordata</taxon>
        <taxon>Craniata</taxon>
        <taxon>Vertebrata</taxon>
        <taxon>Euteleostomi</taxon>
        <taxon>Mammalia</taxon>
        <taxon>Eutheria</taxon>
        <taxon>Laurasiatheria</taxon>
        <taxon>Chiroptera</taxon>
        <taxon>Yangochiroptera</taxon>
        <taxon>Vespertilionidae</taxon>
        <taxon>Pipistrellus</taxon>
    </lineage>
</organism>
<dbReference type="Proteomes" id="UP001314169">
    <property type="component" value="Chromosome 8"/>
</dbReference>
<feature type="chain" id="PRO_5045827916" description="Secreted protein" evidence="1">
    <location>
        <begin position="23"/>
        <end position="109"/>
    </location>
</feature>
<keyword evidence="1" id="KW-0732">Signal</keyword>
<reference evidence="2" key="1">
    <citation type="submission" date="2023-12" db="EMBL/GenBank/DDBJ databases">
        <authorList>
            <person name="Brown T."/>
        </authorList>
    </citation>
    <scope>NUCLEOTIDE SEQUENCE</scope>
</reference>
<sequence length="109" mass="12453">MQWERHLQQLLFIQFVWWRVEGGGEWTASGALNSISKTSEKVRKHLFQHFLSRGATSDLWEPQLTSRVLLWLLCLCQELDFLKIASISGSAMGGGRRADDLPCAYRCAL</sequence>
<evidence type="ECO:0000256" key="1">
    <source>
        <dbReference type="SAM" id="SignalP"/>
    </source>
</evidence>